<dbReference type="EMBL" id="CP001810">
    <property type="protein sequence ID" value="ADL33486.1"/>
    <property type="molecule type" value="Genomic_DNA"/>
</dbReference>
<organism evidence="11 12">
    <name type="scientific">Butyrivibrio proteoclasticus (strain ATCC 51982 / DSM 14932 / B316)</name>
    <name type="common">Clostridium proteoclasticum</name>
    <dbReference type="NCBI Taxonomy" id="515622"/>
    <lineage>
        <taxon>Bacteria</taxon>
        <taxon>Bacillati</taxon>
        <taxon>Bacillota</taxon>
        <taxon>Clostridia</taxon>
        <taxon>Lachnospirales</taxon>
        <taxon>Lachnospiraceae</taxon>
        <taxon>Butyrivibrio</taxon>
    </lineage>
</organism>
<dbReference type="eggNOG" id="COG1120">
    <property type="taxonomic scope" value="Bacteria"/>
</dbReference>
<dbReference type="Pfam" id="PF00005">
    <property type="entry name" value="ABC_tran"/>
    <property type="match status" value="1"/>
</dbReference>
<keyword evidence="9" id="KW-0472">Membrane</keyword>
<dbReference type="RefSeq" id="WP_013280142.1">
    <property type="nucleotide sequence ID" value="NC_014387.1"/>
</dbReference>
<dbReference type="PANTHER" id="PTHR42771">
    <property type="entry name" value="IRON(3+)-HYDROXAMATE IMPORT ATP-BINDING PROTEIN FHUC"/>
    <property type="match status" value="1"/>
</dbReference>
<keyword evidence="3" id="KW-1003">Cell membrane</keyword>
<evidence type="ECO:0000313" key="12">
    <source>
        <dbReference type="Proteomes" id="UP000001299"/>
    </source>
</evidence>
<dbReference type="Gene3D" id="3.40.50.300">
    <property type="entry name" value="P-loop containing nucleotide triphosphate hydrolases"/>
    <property type="match status" value="1"/>
</dbReference>
<dbReference type="GO" id="GO:0006826">
    <property type="term" value="P:iron ion transport"/>
    <property type="evidence" value="ECO:0007669"/>
    <property type="project" value="UniProtKB-KW"/>
</dbReference>
<keyword evidence="12" id="KW-1185">Reference proteome</keyword>
<dbReference type="InterPro" id="IPR017871">
    <property type="entry name" value="ABC_transporter-like_CS"/>
</dbReference>
<dbReference type="InterPro" id="IPR003593">
    <property type="entry name" value="AAA+_ATPase"/>
</dbReference>
<feature type="domain" description="ABC transporter" evidence="10">
    <location>
        <begin position="3"/>
        <end position="239"/>
    </location>
</feature>
<dbReference type="InterPro" id="IPR051535">
    <property type="entry name" value="Siderophore_ABC-ATPase"/>
</dbReference>
<evidence type="ECO:0000256" key="5">
    <source>
        <dbReference type="ARBA" id="ARBA00022741"/>
    </source>
</evidence>
<keyword evidence="5" id="KW-0547">Nucleotide-binding</keyword>
<evidence type="ECO:0000256" key="9">
    <source>
        <dbReference type="ARBA" id="ARBA00023136"/>
    </source>
</evidence>
<evidence type="ECO:0000256" key="8">
    <source>
        <dbReference type="ARBA" id="ARBA00023065"/>
    </source>
</evidence>
<dbReference type="CDD" id="cd03214">
    <property type="entry name" value="ABC_Iron-Siderophores_B12_Hemin"/>
    <property type="match status" value="1"/>
</dbReference>
<comment type="subcellular location">
    <subcellularLocation>
        <location evidence="1">Cell membrane</location>
        <topology evidence="1">Peripheral membrane protein</topology>
    </subcellularLocation>
</comment>
<gene>
    <name evidence="11" type="ordered locus">bpr_I0743</name>
</gene>
<dbReference type="PROSITE" id="PS50893">
    <property type="entry name" value="ABC_TRANSPORTER_2"/>
    <property type="match status" value="1"/>
</dbReference>
<dbReference type="STRING" id="515622.bpr_I0743"/>
<accession>E0S111</accession>
<dbReference type="FunFam" id="3.40.50.300:FF:000134">
    <property type="entry name" value="Iron-enterobactin ABC transporter ATP-binding protein"/>
    <property type="match status" value="1"/>
</dbReference>
<evidence type="ECO:0000259" key="10">
    <source>
        <dbReference type="PROSITE" id="PS50893"/>
    </source>
</evidence>
<reference evidence="11 12" key="1">
    <citation type="journal article" date="2010" name="PLoS ONE">
        <title>The glycobiome of the rumen bacterium Butyrivibrio proteoclasticus B316(T) highlights adaptation to a polysaccharide-rich environment.</title>
        <authorList>
            <person name="Kelly W.J."/>
            <person name="Leahy S.C."/>
            <person name="Altermann E."/>
            <person name="Yeoman C.J."/>
            <person name="Dunne J.C."/>
            <person name="Kong Z."/>
            <person name="Pacheco D.M."/>
            <person name="Li D."/>
            <person name="Noel S.J."/>
            <person name="Moon C.D."/>
            <person name="Cookson A.L."/>
            <person name="Attwood G.T."/>
        </authorList>
    </citation>
    <scope>NUCLEOTIDE SEQUENCE [LARGE SCALE GENOMIC DNA]</scope>
    <source>
        <strain evidence="12">ATCC 51982 / DSM 14932 / B316</strain>
    </source>
</reference>
<dbReference type="KEGG" id="bpb:bpr_I0743"/>
<dbReference type="PANTHER" id="PTHR42771:SF2">
    <property type="entry name" value="IRON(3+)-HYDROXAMATE IMPORT ATP-BINDING PROTEIN FHUC"/>
    <property type="match status" value="1"/>
</dbReference>
<proteinExistence type="predicted"/>
<dbReference type="GO" id="GO:0005886">
    <property type="term" value="C:plasma membrane"/>
    <property type="evidence" value="ECO:0007669"/>
    <property type="project" value="UniProtKB-SubCell"/>
</dbReference>
<name>E0S111_BUTPB</name>
<keyword evidence="8" id="KW-0406">Ion transport</keyword>
<dbReference type="AlphaFoldDB" id="E0S111"/>
<dbReference type="HOGENOM" id="CLU_000604_1_11_9"/>
<evidence type="ECO:0000256" key="7">
    <source>
        <dbReference type="ARBA" id="ARBA00023004"/>
    </source>
</evidence>
<keyword evidence="4" id="KW-0410">Iron transport</keyword>
<dbReference type="InterPro" id="IPR003439">
    <property type="entry name" value="ABC_transporter-like_ATP-bd"/>
</dbReference>
<dbReference type="GO" id="GO:0005524">
    <property type="term" value="F:ATP binding"/>
    <property type="evidence" value="ECO:0007669"/>
    <property type="project" value="UniProtKB-KW"/>
</dbReference>
<dbReference type="SMART" id="SM00382">
    <property type="entry name" value="AAA"/>
    <property type="match status" value="1"/>
</dbReference>
<dbReference type="Proteomes" id="UP000001299">
    <property type="component" value="Chromosome 1"/>
</dbReference>
<evidence type="ECO:0000256" key="4">
    <source>
        <dbReference type="ARBA" id="ARBA00022496"/>
    </source>
</evidence>
<keyword evidence="7" id="KW-0408">Iron</keyword>
<evidence type="ECO:0000256" key="3">
    <source>
        <dbReference type="ARBA" id="ARBA00022475"/>
    </source>
</evidence>
<keyword evidence="2" id="KW-0813">Transport</keyword>
<keyword evidence="6 11" id="KW-0067">ATP-binding</keyword>
<protein>
    <submittedName>
        <fullName evidence="11">Iron ABC transporter ATP-binding protein</fullName>
    </submittedName>
</protein>
<evidence type="ECO:0000313" key="11">
    <source>
        <dbReference type="EMBL" id="ADL33486.1"/>
    </source>
</evidence>
<dbReference type="SUPFAM" id="SSF52540">
    <property type="entry name" value="P-loop containing nucleoside triphosphate hydrolases"/>
    <property type="match status" value="1"/>
</dbReference>
<sequence length="266" mass="29488">MKFSGQNMTVGYDDRSIINGLNIDIPEGKFSVIIGPNGCGKSTLLKSFAKLLRPQQGNVLLDGKSIYEIPTLRLARQIGLLPQSPLVPSGITVADLVSRGRFPYQNFLGQLSKADYEAISAAMEAMGIMDLADKPVDSLSGGQRQRVWIALVLAQDTDILLLDEPTTYLDIAYQVEILDCLEKLNEYKKTTIVAILHDINLSIRYADHIFAMKGGKLIAEGAPRDIITTDLMRQIYGLECSIIEDPETLDPYVIPRSSVMRHAERY</sequence>
<dbReference type="PROSITE" id="PS00211">
    <property type="entry name" value="ABC_TRANSPORTER_1"/>
    <property type="match status" value="1"/>
</dbReference>
<evidence type="ECO:0000256" key="1">
    <source>
        <dbReference type="ARBA" id="ARBA00004202"/>
    </source>
</evidence>
<dbReference type="InterPro" id="IPR027417">
    <property type="entry name" value="P-loop_NTPase"/>
</dbReference>
<evidence type="ECO:0000256" key="2">
    <source>
        <dbReference type="ARBA" id="ARBA00022448"/>
    </source>
</evidence>
<dbReference type="GO" id="GO:0016887">
    <property type="term" value="F:ATP hydrolysis activity"/>
    <property type="evidence" value="ECO:0007669"/>
    <property type="project" value="InterPro"/>
</dbReference>
<evidence type="ECO:0000256" key="6">
    <source>
        <dbReference type="ARBA" id="ARBA00022840"/>
    </source>
</evidence>